<keyword evidence="1" id="KW-0472">Membrane</keyword>
<reference evidence="2 3" key="1">
    <citation type="submission" date="2018-12" db="EMBL/GenBank/DDBJ databases">
        <title>Draft genome sequence of Xylaria grammica IHI A82.</title>
        <authorList>
            <person name="Buettner E."/>
            <person name="Kellner H."/>
        </authorList>
    </citation>
    <scope>NUCLEOTIDE SEQUENCE [LARGE SCALE GENOMIC DNA]</scope>
    <source>
        <strain evidence="2 3">IHI A82</strain>
    </source>
</reference>
<feature type="transmembrane region" description="Helical" evidence="1">
    <location>
        <begin position="15"/>
        <end position="35"/>
    </location>
</feature>
<proteinExistence type="predicted"/>
<organism evidence="2 3">
    <name type="scientific">Xylaria grammica</name>
    <dbReference type="NCBI Taxonomy" id="363999"/>
    <lineage>
        <taxon>Eukaryota</taxon>
        <taxon>Fungi</taxon>
        <taxon>Dikarya</taxon>
        <taxon>Ascomycota</taxon>
        <taxon>Pezizomycotina</taxon>
        <taxon>Sordariomycetes</taxon>
        <taxon>Xylariomycetidae</taxon>
        <taxon>Xylariales</taxon>
        <taxon>Xylariaceae</taxon>
        <taxon>Xylaria</taxon>
    </lineage>
</organism>
<name>A0A439CTI8_9PEZI</name>
<keyword evidence="3" id="KW-1185">Reference proteome</keyword>
<feature type="transmembrane region" description="Helical" evidence="1">
    <location>
        <begin position="47"/>
        <end position="67"/>
    </location>
</feature>
<keyword evidence="1" id="KW-1133">Transmembrane helix</keyword>
<comment type="caution">
    <text evidence="2">The sequence shown here is derived from an EMBL/GenBank/DDBJ whole genome shotgun (WGS) entry which is preliminary data.</text>
</comment>
<evidence type="ECO:0000313" key="3">
    <source>
        <dbReference type="Proteomes" id="UP000286045"/>
    </source>
</evidence>
<feature type="non-terminal residue" evidence="2">
    <location>
        <position position="1"/>
    </location>
</feature>
<gene>
    <name evidence="2" type="ORF">EKO27_g9628</name>
</gene>
<dbReference type="Proteomes" id="UP000286045">
    <property type="component" value="Unassembled WGS sequence"/>
</dbReference>
<dbReference type="AlphaFoldDB" id="A0A439CTI8"/>
<dbReference type="EMBL" id="RYZI01000435">
    <property type="protein sequence ID" value="RWA05477.1"/>
    <property type="molecule type" value="Genomic_DNA"/>
</dbReference>
<protein>
    <submittedName>
        <fullName evidence="2">Uncharacterized protein</fullName>
    </submittedName>
</protein>
<sequence>FFTWAQRHRSPLQQYLPFLNVAICALLVLAGFLSSQRSAAAQHWGHIGLANLPAVVYVVVLIAKMLMGSIDPEKELSALRYEYKGA</sequence>
<accession>A0A439CTI8</accession>
<evidence type="ECO:0000256" key="1">
    <source>
        <dbReference type="SAM" id="Phobius"/>
    </source>
</evidence>
<keyword evidence="1" id="KW-0812">Transmembrane</keyword>
<evidence type="ECO:0000313" key="2">
    <source>
        <dbReference type="EMBL" id="RWA05477.1"/>
    </source>
</evidence>